<name>A0A840DY94_9HYPH</name>
<organism evidence="2 3">
    <name type="scientific">Bartonella fuyuanensis</name>
    <dbReference type="NCBI Taxonomy" id="1460968"/>
    <lineage>
        <taxon>Bacteria</taxon>
        <taxon>Pseudomonadati</taxon>
        <taxon>Pseudomonadota</taxon>
        <taxon>Alphaproteobacteria</taxon>
        <taxon>Hyphomicrobiales</taxon>
        <taxon>Bartonellaceae</taxon>
        <taxon>Bartonella</taxon>
    </lineage>
</organism>
<evidence type="ECO:0000313" key="3">
    <source>
        <dbReference type="Proteomes" id="UP000585970"/>
    </source>
</evidence>
<accession>A0A840DY94</accession>
<feature type="domain" description="Ppx/GppA phosphatase N-terminal" evidence="1">
    <location>
        <begin position="1"/>
        <end position="106"/>
    </location>
</feature>
<gene>
    <name evidence="2" type="ORF">GGR08_000795</name>
</gene>
<comment type="caution">
    <text evidence="2">The sequence shown here is derived from an EMBL/GenBank/DDBJ whole genome shotgun (WGS) entry which is preliminary data.</text>
</comment>
<dbReference type="EMBL" id="JACIFE010000005">
    <property type="protein sequence ID" value="MBB4076495.1"/>
    <property type="molecule type" value="Genomic_DNA"/>
</dbReference>
<dbReference type="Gene3D" id="3.30.420.40">
    <property type="match status" value="1"/>
</dbReference>
<dbReference type="AlphaFoldDB" id="A0A840DY94"/>
<dbReference type="PANTHER" id="PTHR30005">
    <property type="entry name" value="EXOPOLYPHOSPHATASE"/>
    <property type="match status" value="1"/>
</dbReference>
<dbReference type="InterPro" id="IPR003695">
    <property type="entry name" value="Ppx_GppA_N"/>
</dbReference>
<dbReference type="Gene3D" id="3.30.420.150">
    <property type="entry name" value="Exopolyphosphatase. Domain 2"/>
    <property type="match status" value="1"/>
</dbReference>
<keyword evidence="2" id="KW-0378">Hydrolase</keyword>
<dbReference type="Pfam" id="PF02541">
    <property type="entry name" value="Ppx-GppA"/>
    <property type="match status" value="1"/>
</dbReference>
<dbReference type="GO" id="GO:0016462">
    <property type="term" value="F:pyrophosphatase activity"/>
    <property type="evidence" value="ECO:0007669"/>
    <property type="project" value="TreeGrafter"/>
</dbReference>
<sequence>MITTEACCSVENGRHFIQHVLDETSLELEIIDRQTEVRFAVTGCSALVESNTQAIVFFDIEGRSLEIVLLDVPQKRFFCLAGQITTWNSLPVGVVMFAERFGEGDISLDDFEKMKSYV</sequence>
<dbReference type="PANTHER" id="PTHR30005:SF0">
    <property type="entry name" value="RETROGRADE REGULATION PROTEIN 2"/>
    <property type="match status" value="1"/>
</dbReference>
<dbReference type="InterPro" id="IPR043129">
    <property type="entry name" value="ATPase_NBD"/>
</dbReference>
<dbReference type="Proteomes" id="UP000585970">
    <property type="component" value="Unassembled WGS sequence"/>
</dbReference>
<keyword evidence="3" id="KW-1185">Reference proteome</keyword>
<protein>
    <submittedName>
        <fullName evidence="2">Exopolyphosphatase/pppGpp-phosphohydrolase</fullName>
    </submittedName>
</protein>
<evidence type="ECO:0000259" key="1">
    <source>
        <dbReference type="Pfam" id="PF02541"/>
    </source>
</evidence>
<dbReference type="InterPro" id="IPR050273">
    <property type="entry name" value="GppA/Ppx_hydrolase"/>
</dbReference>
<reference evidence="2 3" key="1">
    <citation type="submission" date="2020-08" db="EMBL/GenBank/DDBJ databases">
        <title>Genomic Encyclopedia of Type Strains, Phase IV (KMG-IV): sequencing the most valuable type-strain genomes for metagenomic binning, comparative biology and taxonomic classification.</title>
        <authorList>
            <person name="Goeker M."/>
        </authorList>
    </citation>
    <scope>NUCLEOTIDE SEQUENCE [LARGE SCALE GENOMIC DNA]</scope>
    <source>
        <strain evidence="2 3">DSM 100694</strain>
    </source>
</reference>
<proteinExistence type="predicted"/>
<evidence type="ECO:0000313" key="2">
    <source>
        <dbReference type="EMBL" id="MBB4076495.1"/>
    </source>
</evidence>
<dbReference type="SUPFAM" id="SSF53067">
    <property type="entry name" value="Actin-like ATPase domain"/>
    <property type="match status" value="1"/>
</dbReference>